<evidence type="ECO:0000313" key="12">
    <source>
        <dbReference type="Proteomes" id="UP000315344"/>
    </source>
</evidence>
<organism evidence="11 12">
    <name type="scientific">Paracoccus denitrificans</name>
    <dbReference type="NCBI Taxonomy" id="266"/>
    <lineage>
        <taxon>Bacteria</taxon>
        <taxon>Pseudomonadati</taxon>
        <taxon>Pseudomonadota</taxon>
        <taxon>Alphaproteobacteria</taxon>
        <taxon>Rhodobacterales</taxon>
        <taxon>Paracoccaceae</taxon>
        <taxon>Paracoccus</taxon>
    </lineage>
</organism>
<dbReference type="GO" id="GO:0015740">
    <property type="term" value="P:C4-dicarboxylate transport"/>
    <property type="evidence" value="ECO:0007669"/>
    <property type="project" value="TreeGrafter"/>
</dbReference>
<comment type="function">
    <text evidence="9">Part of the tripartite ATP-independent periplasmic (TRAP) transport system.</text>
</comment>
<comment type="subunit">
    <text evidence="9">The complex comprises the extracytoplasmic solute receptor protein and the two transmembrane proteins.</text>
</comment>
<evidence type="ECO:0000256" key="7">
    <source>
        <dbReference type="ARBA" id="ARBA00023136"/>
    </source>
</evidence>
<dbReference type="PANTHER" id="PTHR35011">
    <property type="entry name" value="2,3-DIKETO-L-GULONATE TRAP TRANSPORTER SMALL PERMEASE PROTEIN YIAM"/>
    <property type="match status" value="1"/>
</dbReference>
<evidence type="ECO:0000256" key="8">
    <source>
        <dbReference type="ARBA" id="ARBA00038436"/>
    </source>
</evidence>
<sequence>MSTEKTLSPRLGDVADILSLLAKRLSELGIVAMTAMITYEVVARYVFRAPTRWTSDVATTTMIWLTFLAMGYCLREGHMIRITAVIGQLPDRGRKLAEALSLVAVLGFSVFAVWIASDAMIDSIAFGRRQPSMLRMPSWINELPVILGFAILSLQALAELLRLPSRPAPIFVGAAEQELPADKEEDAR</sequence>
<keyword evidence="7 9" id="KW-0472">Membrane</keyword>
<comment type="similarity">
    <text evidence="8 9">Belongs to the TRAP transporter small permease family.</text>
</comment>
<keyword evidence="6 9" id="KW-1133">Transmembrane helix</keyword>
<evidence type="ECO:0000256" key="6">
    <source>
        <dbReference type="ARBA" id="ARBA00022989"/>
    </source>
</evidence>
<dbReference type="AlphaFoldDB" id="A0A533I526"/>
<feature type="domain" description="Tripartite ATP-independent periplasmic transporters DctQ component" evidence="10">
    <location>
        <begin position="33"/>
        <end position="163"/>
    </location>
</feature>
<protein>
    <recommendedName>
        <fullName evidence="9">TRAP transporter small permease protein</fullName>
    </recommendedName>
</protein>
<dbReference type="InterPro" id="IPR055348">
    <property type="entry name" value="DctQ"/>
</dbReference>
<comment type="subcellular location">
    <subcellularLocation>
        <location evidence="1 9">Cell inner membrane</location>
        <topology evidence="1 9">Multi-pass membrane protein</topology>
    </subcellularLocation>
</comment>
<feature type="transmembrane region" description="Helical" evidence="9">
    <location>
        <begin position="53"/>
        <end position="75"/>
    </location>
</feature>
<dbReference type="PANTHER" id="PTHR35011:SF10">
    <property type="entry name" value="TRAP TRANSPORTER SMALL PERMEASE PROTEIN"/>
    <property type="match status" value="1"/>
</dbReference>
<keyword evidence="4 9" id="KW-0997">Cell inner membrane</keyword>
<dbReference type="InterPro" id="IPR007387">
    <property type="entry name" value="TRAP_DctQ"/>
</dbReference>
<evidence type="ECO:0000256" key="5">
    <source>
        <dbReference type="ARBA" id="ARBA00022692"/>
    </source>
</evidence>
<dbReference type="Proteomes" id="UP000315344">
    <property type="component" value="Unassembled WGS sequence"/>
</dbReference>
<proteinExistence type="inferred from homology"/>
<keyword evidence="3" id="KW-1003">Cell membrane</keyword>
<evidence type="ECO:0000256" key="3">
    <source>
        <dbReference type="ARBA" id="ARBA00022475"/>
    </source>
</evidence>
<dbReference type="EMBL" id="VAFL01000018">
    <property type="protein sequence ID" value="TKW64932.1"/>
    <property type="molecule type" value="Genomic_DNA"/>
</dbReference>
<gene>
    <name evidence="11" type="ORF">DI616_17015</name>
</gene>
<evidence type="ECO:0000256" key="9">
    <source>
        <dbReference type="RuleBase" id="RU369079"/>
    </source>
</evidence>
<reference evidence="11 12" key="1">
    <citation type="journal article" date="2017" name="Nat. Commun.">
        <title>In situ click chemistry generation of cyclooxygenase-2 inhibitors.</title>
        <authorList>
            <person name="Bhardwaj A."/>
            <person name="Kaur J."/>
            <person name="Wuest M."/>
            <person name="Wuest F."/>
        </authorList>
    </citation>
    <scope>NUCLEOTIDE SEQUENCE [LARGE SCALE GENOMIC DNA]</scope>
    <source>
        <strain evidence="11">S2_012_000_R3_94</strain>
    </source>
</reference>
<evidence type="ECO:0000313" key="11">
    <source>
        <dbReference type="EMBL" id="TKW64932.1"/>
    </source>
</evidence>
<evidence type="ECO:0000256" key="1">
    <source>
        <dbReference type="ARBA" id="ARBA00004429"/>
    </source>
</evidence>
<keyword evidence="2 9" id="KW-0813">Transport</keyword>
<dbReference type="GO" id="GO:0005886">
    <property type="term" value="C:plasma membrane"/>
    <property type="evidence" value="ECO:0007669"/>
    <property type="project" value="UniProtKB-SubCell"/>
</dbReference>
<feature type="transmembrane region" description="Helical" evidence="9">
    <location>
        <begin position="28"/>
        <end position="47"/>
    </location>
</feature>
<keyword evidence="5 9" id="KW-0812">Transmembrane</keyword>
<accession>A0A533I526</accession>
<evidence type="ECO:0000256" key="2">
    <source>
        <dbReference type="ARBA" id="ARBA00022448"/>
    </source>
</evidence>
<dbReference type="GO" id="GO:0022857">
    <property type="term" value="F:transmembrane transporter activity"/>
    <property type="evidence" value="ECO:0007669"/>
    <property type="project" value="UniProtKB-UniRule"/>
</dbReference>
<feature type="transmembrane region" description="Helical" evidence="9">
    <location>
        <begin position="136"/>
        <end position="157"/>
    </location>
</feature>
<dbReference type="Pfam" id="PF04290">
    <property type="entry name" value="DctQ"/>
    <property type="match status" value="1"/>
</dbReference>
<name>A0A533I526_PARDE</name>
<evidence type="ECO:0000259" key="10">
    <source>
        <dbReference type="Pfam" id="PF04290"/>
    </source>
</evidence>
<evidence type="ECO:0000256" key="4">
    <source>
        <dbReference type="ARBA" id="ARBA00022519"/>
    </source>
</evidence>
<feature type="transmembrane region" description="Helical" evidence="9">
    <location>
        <begin position="96"/>
        <end position="116"/>
    </location>
</feature>
<comment type="caution">
    <text evidence="11">The sequence shown here is derived from an EMBL/GenBank/DDBJ whole genome shotgun (WGS) entry which is preliminary data.</text>
</comment>